<name>A0ACC6PI38_9BACL</name>
<proteinExistence type="predicted"/>
<dbReference type="Proteomes" id="UP001380953">
    <property type="component" value="Unassembled WGS sequence"/>
</dbReference>
<dbReference type="EMBL" id="JBBKAR010000056">
    <property type="protein sequence ID" value="MEJ8306650.1"/>
    <property type="molecule type" value="Genomic_DNA"/>
</dbReference>
<evidence type="ECO:0000313" key="1">
    <source>
        <dbReference type="EMBL" id="MEJ8306650.1"/>
    </source>
</evidence>
<comment type="caution">
    <text evidence="1">The sequence shown here is derived from an EMBL/GenBank/DDBJ whole genome shotgun (WGS) entry which is preliminary data.</text>
</comment>
<gene>
    <name evidence="1" type="ORF">WKI47_22295</name>
</gene>
<organism evidence="1 2">
    <name type="scientific">Saccharibacillus sacchari</name>
    <dbReference type="NCBI Taxonomy" id="456493"/>
    <lineage>
        <taxon>Bacteria</taxon>
        <taxon>Bacillati</taxon>
        <taxon>Bacillota</taxon>
        <taxon>Bacilli</taxon>
        <taxon>Bacillales</taxon>
        <taxon>Paenibacillaceae</taxon>
        <taxon>Saccharibacillus</taxon>
    </lineage>
</organism>
<accession>A0ACC6PI38</accession>
<protein>
    <submittedName>
        <fullName evidence="1">Uncharacterized protein</fullName>
    </submittedName>
</protein>
<sequence length="77" mass="8167">MDTKGIMVRISTAEWINPAIERIAKMGEDLVELGVPVEAAQQACESAAQEVVGVSVQVSNPRQSVAGFQPEGLESRG</sequence>
<keyword evidence="2" id="KW-1185">Reference proteome</keyword>
<evidence type="ECO:0000313" key="2">
    <source>
        <dbReference type="Proteomes" id="UP001380953"/>
    </source>
</evidence>
<reference evidence="1" key="1">
    <citation type="submission" date="2024-03" db="EMBL/GenBank/DDBJ databases">
        <title>Whole genome sequecning of epiphytes from Marcgravia umbellata leaves.</title>
        <authorList>
            <person name="Kumar G."/>
            <person name="Savka M.A."/>
        </authorList>
    </citation>
    <scope>NUCLEOTIDE SEQUENCE</scope>
    <source>
        <strain evidence="1">RIT_BL5</strain>
    </source>
</reference>